<organism evidence="1 2">
    <name type="scientific">Shewanella benthica</name>
    <dbReference type="NCBI Taxonomy" id="43661"/>
    <lineage>
        <taxon>Bacteria</taxon>
        <taxon>Pseudomonadati</taxon>
        <taxon>Pseudomonadota</taxon>
        <taxon>Gammaproteobacteria</taxon>
        <taxon>Alteromonadales</taxon>
        <taxon>Shewanellaceae</taxon>
        <taxon>Shewanella</taxon>
    </lineage>
</organism>
<reference evidence="2" key="1">
    <citation type="submission" date="2018-06" db="EMBL/GenBank/DDBJ databases">
        <authorList>
            <person name="Cea G.-C."/>
            <person name="William W."/>
        </authorList>
    </citation>
    <scope>NUCLEOTIDE SEQUENCE [LARGE SCALE GENOMIC DNA]</scope>
    <source>
        <strain evidence="2">DB21MT-2</strain>
    </source>
</reference>
<evidence type="ECO:0000313" key="1">
    <source>
        <dbReference type="EMBL" id="SQH75982.1"/>
    </source>
</evidence>
<dbReference type="RefSeq" id="WP_057183207.1">
    <property type="nucleotide sequence ID" value="NZ_LS483452.1"/>
</dbReference>
<dbReference type="Gene3D" id="3.10.450.50">
    <property type="match status" value="1"/>
</dbReference>
<dbReference type="Pfam" id="PF02810">
    <property type="entry name" value="SEC-C"/>
    <property type="match status" value="1"/>
</dbReference>
<evidence type="ECO:0000313" key="2">
    <source>
        <dbReference type="Proteomes" id="UP000250123"/>
    </source>
</evidence>
<dbReference type="KEGG" id="sbk:SHEWBE_2016"/>
<dbReference type="EMBL" id="LS483452">
    <property type="protein sequence ID" value="SQH75982.1"/>
    <property type="molecule type" value="Genomic_DNA"/>
</dbReference>
<protein>
    <recommendedName>
        <fullName evidence="3">SEC-C motif domain protein</fullName>
    </recommendedName>
</protein>
<dbReference type="InterPro" id="IPR004027">
    <property type="entry name" value="SEC_C_motif"/>
</dbReference>
<dbReference type="Proteomes" id="UP000250123">
    <property type="component" value="Chromosome SHEWBE"/>
</dbReference>
<evidence type="ECO:0008006" key="3">
    <source>
        <dbReference type="Google" id="ProtNLM"/>
    </source>
</evidence>
<name>A0A330M160_9GAMM</name>
<sequence>MNDKIGRNDPCPCGSGHKYKKCCMLKNASELPVTWSDEEGMHIISQGVKPTSSEIDQMTKEYQNQIRNSPMWDEMVNEFGKEKAEELLKECKAEVK</sequence>
<accession>A0A330M160</accession>
<proteinExistence type="predicted"/>
<gene>
    <name evidence="1" type="ORF">SHEWBE_2016</name>
</gene>
<dbReference type="SUPFAM" id="SSF103642">
    <property type="entry name" value="Sec-C motif"/>
    <property type="match status" value="1"/>
</dbReference>
<dbReference type="AlphaFoldDB" id="A0A330M160"/>